<keyword evidence="2" id="KW-1185">Reference proteome</keyword>
<sequence length="324" mass="34706">MNHYEPFSLQIVPRLDGVGVAVVYPACIRARAAYLRKSVSADDHLDMGSDYSPGTAVEGKPIRSNKGKLKRKFVTGDLITSLSFVIGSPVSQVQQDTSIGGRGTACQSLFYLPSLHKSSSVGTLVCGCKENTFRVLSSLLVTRMLVPHESYSDKNKLQLSPPAFANSTCAAVLWHGGVLLWRMTVTQQSNNALISEHGCSSTYDLWVDCTFSPAEKRTEIRTNLLGHPGCAQSFRDHRPPNCASISVTTGSGPSALPSSILPPLPSLALPSPTSISVAPFFLSADLPLIGLLQLHLRDPTSCQTDPCLLRLTLSGPESGPEPGF</sequence>
<evidence type="ECO:0000313" key="1">
    <source>
        <dbReference type="EMBL" id="TKS89918.1"/>
    </source>
</evidence>
<dbReference type="AlphaFoldDB" id="A0A4U5VN68"/>
<evidence type="ECO:0000313" key="2">
    <source>
        <dbReference type="Proteomes" id="UP000298787"/>
    </source>
</evidence>
<name>A0A4U5VN68_COLLU</name>
<dbReference type="EMBL" id="CM014098">
    <property type="protein sequence ID" value="TKS89918.1"/>
    <property type="molecule type" value="Genomic_DNA"/>
</dbReference>
<protein>
    <submittedName>
        <fullName evidence="1">Uncharacterized protein</fullName>
    </submittedName>
</protein>
<reference evidence="1 2" key="1">
    <citation type="submission" date="2019-01" db="EMBL/GenBank/DDBJ databases">
        <title>Genome Assembly of Collichthys lucidus.</title>
        <authorList>
            <person name="Cai M."/>
            <person name="Xiao S."/>
        </authorList>
    </citation>
    <scope>NUCLEOTIDE SEQUENCE [LARGE SCALE GENOMIC DNA]</scope>
    <source>
        <strain evidence="1">JT15FE1705JMU</strain>
        <tissue evidence="1">Muscle</tissue>
    </source>
</reference>
<dbReference type="STRING" id="240159.A0A4U5VN68"/>
<organism evidence="1 2">
    <name type="scientific">Collichthys lucidus</name>
    <name type="common">Big head croaker</name>
    <name type="synonym">Sciaena lucida</name>
    <dbReference type="NCBI Taxonomy" id="240159"/>
    <lineage>
        <taxon>Eukaryota</taxon>
        <taxon>Metazoa</taxon>
        <taxon>Chordata</taxon>
        <taxon>Craniata</taxon>
        <taxon>Vertebrata</taxon>
        <taxon>Euteleostomi</taxon>
        <taxon>Actinopterygii</taxon>
        <taxon>Neopterygii</taxon>
        <taxon>Teleostei</taxon>
        <taxon>Neoteleostei</taxon>
        <taxon>Acanthomorphata</taxon>
        <taxon>Eupercaria</taxon>
        <taxon>Sciaenidae</taxon>
        <taxon>Collichthys</taxon>
    </lineage>
</organism>
<gene>
    <name evidence="1" type="ORF">D9C73_024047</name>
</gene>
<proteinExistence type="predicted"/>
<dbReference type="Proteomes" id="UP000298787">
    <property type="component" value="Chromosome 21"/>
</dbReference>
<accession>A0A4U5VN68</accession>